<accession>A0ACC2R8S6</accession>
<dbReference type="EMBL" id="CM056778">
    <property type="protein sequence ID" value="KAJ8736469.1"/>
    <property type="molecule type" value="Genomic_DNA"/>
</dbReference>
<name>A0ACC2R8S6_9NEOP</name>
<proteinExistence type="predicted"/>
<evidence type="ECO:0000313" key="2">
    <source>
        <dbReference type="Proteomes" id="UP001231649"/>
    </source>
</evidence>
<keyword evidence="2" id="KW-1185">Reference proteome</keyword>
<sequence length="100" mass="10519">MSDKYGANKNKPKRLTTPRPNSDHEMRSSRNHATVPGVVASVAAATAVVAAETLTVILDAERRAVEVANPIVIGLIVEVIARQIADCVTRSGNCQKPGSG</sequence>
<dbReference type="Proteomes" id="UP001231649">
    <property type="component" value="Chromosome 2"/>
</dbReference>
<protein>
    <submittedName>
        <fullName evidence="1">Uncharacterized protein</fullName>
    </submittedName>
</protein>
<organism evidence="1 2">
    <name type="scientific">Mythimna loreyi</name>
    <dbReference type="NCBI Taxonomy" id="667449"/>
    <lineage>
        <taxon>Eukaryota</taxon>
        <taxon>Metazoa</taxon>
        <taxon>Ecdysozoa</taxon>
        <taxon>Arthropoda</taxon>
        <taxon>Hexapoda</taxon>
        <taxon>Insecta</taxon>
        <taxon>Pterygota</taxon>
        <taxon>Neoptera</taxon>
        <taxon>Endopterygota</taxon>
        <taxon>Lepidoptera</taxon>
        <taxon>Glossata</taxon>
        <taxon>Ditrysia</taxon>
        <taxon>Noctuoidea</taxon>
        <taxon>Noctuidae</taxon>
        <taxon>Noctuinae</taxon>
        <taxon>Hadenini</taxon>
        <taxon>Mythimna</taxon>
    </lineage>
</organism>
<evidence type="ECO:0000313" key="1">
    <source>
        <dbReference type="EMBL" id="KAJ8736469.1"/>
    </source>
</evidence>
<comment type="caution">
    <text evidence="1">The sequence shown here is derived from an EMBL/GenBank/DDBJ whole genome shotgun (WGS) entry which is preliminary data.</text>
</comment>
<reference evidence="1" key="1">
    <citation type="submission" date="2023-03" db="EMBL/GenBank/DDBJ databases">
        <title>Chromosome-level genomes of two armyworms, Mythimna separata and Mythimna loreyi, provide insights into the biosynthesis and reception of sex pheromones.</title>
        <authorList>
            <person name="Zhao H."/>
        </authorList>
    </citation>
    <scope>NUCLEOTIDE SEQUENCE</scope>
    <source>
        <strain evidence="1">BeijingLab</strain>
    </source>
</reference>
<gene>
    <name evidence="1" type="ORF">PYW08_007125</name>
</gene>